<accession>A0A1C3EK87</accession>
<evidence type="ECO:0000313" key="3">
    <source>
        <dbReference type="EMBL" id="ODA33651.1"/>
    </source>
</evidence>
<gene>
    <name evidence="3" type="ORF">A6X21_18145</name>
</gene>
<dbReference type="InterPro" id="IPR029057">
    <property type="entry name" value="PRTase-like"/>
</dbReference>
<dbReference type="STRING" id="1841610.A6X21_18145"/>
<dbReference type="Gene3D" id="3.40.50.2020">
    <property type="match status" value="1"/>
</dbReference>
<dbReference type="InterPro" id="IPR051910">
    <property type="entry name" value="ComF/GntX_DNA_util-trans"/>
</dbReference>
<sequence length="274" mass="30531">MDQSPQHPKLTNPRLHGWSRTLRDWLFPPACALCHQESEPSTSHAGGSFCHDCRQQLHAASAWYCPRCGAVVGPYSATSEGCIHCRNDRLAMQHVWSIGNYEPPLSHAISRAKQGDLALIQGLTELLWEIHGPAMIAWQPDLVIPVPVQWIDRLTRSRIPTDELALLISQRLQAKLLLRALRKPRRTIPQHQLSGKERRKNIRLAHRAGWRTRFTSQRVLLVDDVLTTGSTANDCIRALQASGSGPVAVAVWGRGIGQQHTPLPQDEASSIPPI</sequence>
<comment type="similarity">
    <text evidence="1">Belongs to the ComF/GntX family.</text>
</comment>
<dbReference type="InterPro" id="IPR000836">
    <property type="entry name" value="PRTase_dom"/>
</dbReference>
<dbReference type="SUPFAM" id="SSF53271">
    <property type="entry name" value="PRTase-like"/>
    <property type="match status" value="1"/>
</dbReference>
<dbReference type="OrthoDB" id="9779910at2"/>
<dbReference type="AlphaFoldDB" id="A0A1C3EK87"/>
<evidence type="ECO:0000259" key="2">
    <source>
        <dbReference type="Pfam" id="PF18912"/>
    </source>
</evidence>
<dbReference type="PANTHER" id="PTHR47505:SF1">
    <property type="entry name" value="DNA UTILIZATION PROTEIN YHGH"/>
    <property type="match status" value="1"/>
</dbReference>
<reference evidence="3 4" key="1">
    <citation type="submission" date="2016-05" db="EMBL/GenBank/DDBJ databases">
        <title>Genomic and physiological characterization of Planctopirus sp. isolated from fresh water lake.</title>
        <authorList>
            <person name="Subhash Y."/>
            <person name="Ramana C."/>
        </authorList>
    </citation>
    <scope>NUCLEOTIDE SEQUENCE [LARGE SCALE GENOMIC DNA]</scope>
    <source>
        <strain evidence="3 4">JC280</strain>
    </source>
</reference>
<evidence type="ECO:0000256" key="1">
    <source>
        <dbReference type="ARBA" id="ARBA00008007"/>
    </source>
</evidence>
<dbReference type="Proteomes" id="UP000094828">
    <property type="component" value="Unassembled WGS sequence"/>
</dbReference>
<dbReference type="EMBL" id="LYDR01000050">
    <property type="protein sequence ID" value="ODA33651.1"/>
    <property type="molecule type" value="Genomic_DNA"/>
</dbReference>
<proteinExistence type="inferred from homology"/>
<dbReference type="RefSeq" id="WP_068846788.1">
    <property type="nucleotide sequence ID" value="NZ_LYDR01000050.1"/>
</dbReference>
<keyword evidence="4" id="KW-1185">Reference proteome</keyword>
<dbReference type="PANTHER" id="PTHR47505">
    <property type="entry name" value="DNA UTILIZATION PROTEIN YHGH"/>
    <property type="match status" value="1"/>
</dbReference>
<dbReference type="CDD" id="cd06223">
    <property type="entry name" value="PRTases_typeI"/>
    <property type="match status" value="1"/>
</dbReference>
<evidence type="ECO:0000313" key="4">
    <source>
        <dbReference type="Proteomes" id="UP000094828"/>
    </source>
</evidence>
<dbReference type="Pfam" id="PF18912">
    <property type="entry name" value="DZR_2"/>
    <property type="match status" value="1"/>
</dbReference>
<protein>
    <recommendedName>
        <fullName evidence="2">Double zinc ribbon domain-containing protein</fullName>
    </recommendedName>
</protein>
<name>A0A1C3EK87_9PLAN</name>
<feature type="domain" description="Double zinc ribbon" evidence="2">
    <location>
        <begin position="23"/>
        <end position="85"/>
    </location>
</feature>
<comment type="caution">
    <text evidence="3">The sequence shown here is derived from an EMBL/GenBank/DDBJ whole genome shotgun (WGS) entry which is preliminary data.</text>
</comment>
<organism evidence="3 4">
    <name type="scientific">Planctopirus hydrillae</name>
    <dbReference type="NCBI Taxonomy" id="1841610"/>
    <lineage>
        <taxon>Bacteria</taxon>
        <taxon>Pseudomonadati</taxon>
        <taxon>Planctomycetota</taxon>
        <taxon>Planctomycetia</taxon>
        <taxon>Planctomycetales</taxon>
        <taxon>Planctomycetaceae</taxon>
        <taxon>Planctopirus</taxon>
    </lineage>
</organism>
<dbReference type="InterPro" id="IPR044005">
    <property type="entry name" value="DZR_2"/>
</dbReference>